<sequence length="69" mass="7793">MKFVYELTGSGWADGFIEIESNNVRFTASYLTDALDDLLRCLISIIPVCVPYPQNKTVFEFEEEPDGAL</sequence>
<gene>
    <name evidence="1" type="ORF">GK047_02540</name>
</gene>
<protein>
    <recommendedName>
        <fullName evidence="2">DUF1902 domain-containing protein</fullName>
    </recommendedName>
</protein>
<comment type="caution">
    <text evidence="1">The sequence shown here is derived from an EMBL/GenBank/DDBJ whole genome shotgun (WGS) entry which is preliminary data.</text>
</comment>
<evidence type="ECO:0000313" key="1">
    <source>
        <dbReference type="EMBL" id="NEW04895.1"/>
    </source>
</evidence>
<reference evidence="1" key="1">
    <citation type="submission" date="2020-02" db="EMBL/GenBank/DDBJ databases">
        <authorList>
            <person name="Shen X.-R."/>
            <person name="Zhang Y.-X."/>
        </authorList>
    </citation>
    <scope>NUCLEOTIDE SEQUENCE</scope>
    <source>
        <strain evidence="1">SYP-B3998</strain>
    </source>
</reference>
<organism evidence="1">
    <name type="scientific">Paenibacillus sp. SYP-B3998</name>
    <dbReference type="NCBI Taxonomy" id="2678564"/>
    <lineage>
        <taxon>Bacteria</taxon>
        <taxon>Bacillati</taxon>
        <taxon>Bacillota</taxon>
        <taxon>Bacilli</taxon>
        <taxon>Bacillales</taxon>
        <taxon>Paenibacillaceae</taxon>
        <taxon>Paenibacillus</taxon>
    </lineage>
</organism>
<dbReference type="EMBL" id="JAAIKC010000001">
    <property type="protein sequence ID" value="NEW04895.1"/>
    <property type="molecule type" value="Genomic_DNA"/>
</dbReference>
<dbReference type="AlphaFoldDB" id="A0A6G3ZS01"/>
<evidence type="ECO:0008006" key="2">
    <source>
        <dbReference type="Google" id="ProtNLM"/>
    </source>
</evidence>
<accession>A0A6G3ZS01</accession>
<name>A0A6G3ZS01_9BACL</name>
<dbReference type="RefSeq" id="WP_163940764.1">
    <property type="nucleotide sequence ID" value="NZ_JAAIKC010000001.1"/>
</dbReference>
<proteinExistence type="predicted"/>